<evidence type="ECO:0000256" key="1">
    <source>
        <dbReference type="SAM" id="Phobius"/>
    </source>
</evidence>
<dbReference type="InterPro" id="IPR043128">
    <property type="entry name" value="Rev_trsase/Diguanyl_cyclase"/>
</dbReference>
<sequence>DTKEEHLERLQTVVERITAAGLKLNLKKCQFGQFQPWKEELPAPPPKGGATLGIRPRAWEVLSNSEFTAVEPKPLQSLIIMTTNSTTISKPVQVSTVEFYALLCGWLRCCHTGSWSVSQPLRFIIVLQGYAKLILGHFWIRRWEVALSLFASYLMGRVSIDWKRSLMVALWLCVDAIALVLEILLSGPHATRRAPAKVVTAIMEALLAFGVIAYLGQLTLSLKGQGKWIWLATLASLGAWSLGWGILSLLYLLQLTSDLAIMVWLMTYAALFHYSAASPDASSSDTQPPLFRSPWLAAQRQNIEVV</sequence>
<feature type="transmembrane region" description="Helical" evidence="1">
    <location>
        <begin position="228"/>
        <end position="252"/>
    </location>
</feature>
<name>A0ABV0RK25_9TELE</name>
<evidence type="ECO:0000313" key="3">
    <source>
        <dbReference type="Proteomes" id="UP001434883"/>
    </source>
</evidence>
<gene>
    <name evidence="2" type="ORF">XENOCAPTIV_018725</name>
</gene>
<dbReference type="Gene3D" id="3.30.70.270">
    <property type="match status" value="1"/>
</dbReference>
<feature type="non-terminal residue" evidence="2">
    <location>
        <position position="1"/>
    </location>
</feature>
<feature type="transmembrane region" description="Helical" evidence="1">
    <location>
        <begin position="166"/>
        <end position="186"/>
    </location>
</feature>
<accession>A0ABV0RK25</accession>
<dbReference type="Proteomes" id="UP001434883">
    <property type="component" value="Unassembled WGS sequence"/>
</dbReference>
<organism evidence="2 3">
    <name type="scientific">Xenoophorus captivus</name>
    <dbReference type="NCBI Taxonomy" id="1517983"/>
    <lineage>
        <taxon>Eukaryota</taxon>
        <taxon>Metazoa</taxon>
        <taxon>Chordata</taxon>
        <taxon>Craniata</taxon>
        <taxon>Vertebrata</taxon>
        <taxon>Euteleostomi</taxon>
        <taxon>Actinopterygii</taxon>
        <taxon>Neopterygii</taxon>
        <taxon>Teleostei</taxon>
        <taxon>Neoteleostei</taxon>
        <taxon>Acanthomorphata</taxon>
        <taxon>Ovalentaria</taxon>
        <taxon>Atherinomorphae</taxon>
        <taxon>Cyprinodontiformes</taxon>
        <taxon>Goodeidae</taxon>
        <taxon>Xenoophorus</taxon>
    </lineage>
</organism>
<feature type="transmembrane region" description="Helical" evidence="1">
    <location>
        <begin position="259"/>
        <end position="276"/>
    </location>
</feature>
<keyword evidence="1" id="KW-1133">Transmembrane helix</keyword>
<protein>
    <submittedName>
        <fullName evidence="2">Uncharacterized protein</fullName>
    </submittedName>
</protein>
<feature type="transmembrane region" description="Helical" evidence="1">
    <location>
        <begin position="198"/>
        <end position="216"/>
    </location>
</feature>
<proteinExistence type="predicted"/>
<keyword evidence="3" id="KW-1185">Reference proteome</keyword>
<dbReference type="EMBL" id="JAHRIN010045949">
    <property type="protein sequence ID" value="MEQ2207787.1"/>
    <property type="molecule type" value="Genomic_DNA"/>
</dbReference>
<keyword evidence="1" id="KW-0472">Membrane</keyword>
<keyword evidence="1" id="KW-0812">Transmembrane</keyword>
<reference evidence="2 3" key="1">
    <citation type="submission" date="2021-06" db="EMBL/GenBank/DDBJ databases">
        <authorList>
            <person name="Palmer J.M."/>
        </authorList>
    </citation>
    <scope>NUCLEOTIDE SEQUENCE [LARGE SCALE GENOMIC DNA]</scope>
    <source>
        <strain evidence="2 3">XC_2019</strain>
        <tissue evidence="2">Muscle</tissue>
    </source>
</reference>
<comment type="caution">
    <text evidence="2">The sequence shown here is derived from an EMBL/GenBank/DDBJ whole genome shotgun (WGS) entry which is preliminary data.</text>
</comment>
<evidence type="ECO:0000313" key="2">
    <source>
        <dbReference type="EMBL" id="MEQ2207787.1"/>
    </source>
</evidence>